<evidence type="ECO:0000256" key="5">
    <source>
        <dbReference type="ARBA" id="ARBA00023136"/>
    </source>
</evidence>
<evidence type="ECO:0000313" key="8">
    <source>
        <dbReference type="Proteomes" id="UP000094291"/>
    </source>
</evidence>
<comment type="caution">
    <text evidence="7">The sequence shown here is derived from an EMBL/GenBank/DDBJ whole genome shotgun (WGS) entry which is preliminary data.</text>
</comment>
<sequence length="135" mass="14475">MPRLWLILAAGLGGSAVLMGAWAAHALKAQLSAHYVEIIHTAVNYQMWHAIALLALAFSCRESSVPNSLKVTGWAWCLGTLLFSGSLYVIGLSQGGWLGQWPWPLITPLGGLSYVVGWVSLLVYGLKDSPTAKSP</sequence>
<dbReference type="GO" id="GO:0005886">
    <property type="term" value="C:plasma membrane"/>
    <property type="evidence" value="ECO:0007669"/>
    <property type="project" value="TreeGrafter"/>
</dbReference>
<evidence type="ECO:0000313" key="7">
    <source>
        <dbReference type="EMBL" id="ODC05530.1"/>
    </source>
</evidence>
<dbReference type="Pfam" id="PF04241">
    <property type="entry name" value="DUF423"/>
    <property type="match status" value="1"/>
</dbReference>
<evidence type="ECO:0000256" key="2">
    <source>
        <dbReference type="ARBA" id="ARBA00009694"/>
    </source>
</evidence>
<dbReference type="Proteomes" id="UP000094291">
    <property type="component" value="Unassembled WGS sequence"/>
</dbReference>
<evidence type="ECO:0000256" key="3">
    <source>
        <dbReference type="ARBA" id="ARBA00022692"/>
    </source>
</evidence>
<comment type="subcellular location">
    <subcellularLocation>
        <location evidence="1">Membrane</location>
        <topology evidence="1">Multi-pass membrane protein</topology>
    </subcellularLocation>
</comment>
<evidence type="ECO:0000256" key="4">
    <source>
        <dbReference type="ARBA" id="ARBA00022989"/>
    </source>
</evidence>
<dbReference type="InterPro" id="IPR006696">
    <property type="entry name" value="DUF423"/>
</dbReference>
<evidence type="ECO:0000256" key="6">
    <source>
        <dbReference type="SAM" id="Phobius"/>
    </source>
</evidence>
<gene>
    <name evidence="7" type="ORF">BFW38_16000</name>
</gene>
<dbReference type="RefSeq" id="WP_069000550.1">
    <property type="nucleotide sequence ID" value="NZ_MDTQ01000001.1"/>
</dbReference>
<dbReference type="EMBL" id="MDTQ01000001">
    <property type="protein sequence ID" value="ODC05530.1"/>
    <property type="molecule type" value="Genomic_DNA"/>
</dbReference>
<organism evidence="7 8">
    <name type="scientific">Terasakiispira papahanaumokuakeensis</name>
    <dbReference type="NCBI Taxonomy" id="197479"/>
    <lineage>
        <taxon>Bacteria</taxon>
        <taxon>Pseudomonadati</taxon>
        <taxon>Pseudomonadota</taxon>
        <taxon>Gammaproteobacteria</taxon>
        <taxon>Oceanospirillales</taxon>
        <taxon>Terasakiispira</taxon>
    </lineage>
</organism>
<comment type="similarity">
    <text evidence="2">Belongs to the UPF0382 family.</text>
</comment>
<feature type="transmembrane region" description="Helical" evidence="6">
    <location>
        <begin position="71"/>
        <end position="91"/>
    </location>
</feature>
<accession>A0A1E2VEU7</accession>
<name>A0A1E2VEU7_9GAMM</name>
<keyword evidence="8" id="KW-1185">Reference proteome</keyword>
<feature type="transmembrane region" description="Helical" evidence="6">
    <location>
        <begin position="42"/>
        <end position="59"/>
    </location>
</feature>
<proteinExistence type="inferred from homology"/>
<dbReference type="PANTHER" id="PTHR43461">
    <property type="entry name" value="TRANSMEMBRANE PROTEIN 256"/>
    <property type="match status" value="1"/>
</dbReference>
<protein>
    <recommendedName>
        <fullName evidence="9">DUF423 domain-containing protein</fullName>
    </recommendedName>
</protein>
<keyword evidence="3 6" id="KW-0812">Transmembrane</keyword>
<feature type="transmembrane region" description="Helical" evidence="6">
    <location>
        <begin position="103"/>
        <end position="126"/>
    </location>
</feature>
<dbReference type="AlphaFoldDB" id="A0A1E2VEU7"/>
<dbReference type="PANTHER" id="PTHR43461:SF1">
    <property type="entry name" value="TRANSMEMBRANE PROTEIN 256"/>
    <property type="match status" value="1"/>
</dbReference>
<reference evidence="7 8" key="1">
    <citation type="submission" date="2016-08" db="EMBL/GenBank/DDBJ databases">
        <authorList>
            <person name="Seilhamer J.J."/>
        </authorList>
    </citation>
    <scope>NUCLEOTIDE SEQUENCE [LARGE SCALE GENOMIC DNA]</scope>
    <source>
        <strain evidence="7 8">PH27A</strain>
    </source>
</reference>
<evidence type="ECO:0008006" key="9">
    <source>
        <dbReference type="Google" id="ProtNLM"/>
    </source>
</evidence>
<dbReference type="STRING" id="197479.BFW38_16000"/>
<evidence type="ECO:0000256" key="1">
    <source>
        <dbReference type="ARBA" id="ARBA00004141"/>
    </source>
</evidence>
<keyword evidence="5 6" id="KW-0472">Membrane</keyword>
<keyword evidence="4 6" id="KW-1133">Transmembrane helix</keyword>
<dbReference type="OrthoDB" id="9802121at2"/>